<feature type="binding site" evidence="6">
    <location>
        <position position="115"/>
    </location>
    <ligand>
        <name>S-adenosyl-L-methionine</name>
        <dbReference type="ChEBI" id="CHEBI:59789"/>
    </ligand>
</feature>
<dbReference type="InterPro" id="IPR000780">
    <property type="entry name" value="CheR_MeTrfase"/>
</dbReference>
<dbReference type="GO" id="GO:0008983">
    <property type="term" value="F:protein-glutamate O-methyltransferase activity"/>
    <property type="evidence" value="ECO:0007669"/>
    <property type="project" value="UniProtKB-EC"/>
</dbReference>
<dbReference type="OrthoDB" id="9816309at2"/>
<keyword evidence="3 5" id="KW-0808">Transferase</keyword>
<dbReference type="AlphaFoldDB" id="A0A1H0A523"/>
<dbReference type="PIRSF" id="PIRSF000410">
    <property type="entry name" value="CheR"/>
    <property type="match status" value="1"/>
</dbReference>
<dbReference type="InterPro" id="IPR022642">
    <property type="entry name" value="CheR_C"/>
</dbReference>
<dbReference type="Gene3D" id="1.10.155.10">
    <property type="entry name" value="Chemotaxis receptor methyltransferase CheR, N-terminal domain"/>
    <property type="match status" value="1"/>
</dbReference>
<dbReference type="PANTHER" id="PTHR24422">
    <property type="entry name" value="CHEMOTAXIS PROTEIN METHYLTRANSFERASE"/>
    <property type="match status" value="1"/>
</dbReference>
<evidence type="ECO:0000256" key="4">
    <source>
        <dbReference type="ARBA" id="ARBA00022691"/>
    </source>
</evidence>
<feature type="binding site" evidence="6">
    <location>
        <position position="73"/>
    </location>
    <ligand>
        <name>S-adenosyl-L-methionine</name>
        <dbReference type="ChEBI" id="CHEBI:59789"/>
    </ligand>
</feature>
<evidence type="ECO:0000313" key="8">
    <source>
        <dbReference type="EMBL" id="SDN27826.1"/>
    </source>
</evidence>
<gene>
    <name evidence="8" type="ORF">SAMN05216360_10749</name>
</gene>
<dbReference type="InterPro" id="IPR036804">
    <property type="entry name" value="CheR_N_sf"/>
</dbReference>
<sequence length="290" mass="32511">MTELEFEYLRSFLKQRSGLALTAEKRYLVESRLTPICRRFGLGSLAELIGALKVGRDGALERDVVEAMTTNETFFFRDRIPFDLFRDTLLPEALMRNASRRRLRIWCAASSTGQEPYSLAMLLQEAAPRMPGWQVEIVATDISTEVIEKAKAGLYSHFEVQRGLPVQWLIKYFTQVGEQWQIAQSLRSMVDYRQLNLLHSFTALGQFDIIYCRNVLIYFDAPTKSDVLARLAAQLAPDGALLLGAAETVIGLTDRLAPHPKHRGLYTHAAPAARLGETAAVLPLRVAASV</sequence>
<feature type="binding site" evidence="6">
    <location>
        <begin position="196"/>
        <end position="197"/>
    </location>
    <ligand>
        <name>S-adenosyl-L-methionine</name>
        <dbReference type="ChEBI" id="CHEBI:59789"/>
    </ligand>
</feature>
<dbReference type="SUPFAM" id="SSF53335">
    <property type="entry name" value="S-adenosyl-L-methionine-dependent methyltransferases"/>
    <property type="match status" value="1"/>
</dbReference>
<dbReference type="EC" id="2.1.1.80" evidence="5"/>
<dbReference type="SUPFAM" id="SSF47757">
    <property type="entry name" value="Chemotaxis receptor methyltransferase CheR, N-terminal domain"/>
    <property type="match status" value="1"/>
</dbReference>
<evidence type="ECO:0000256" key="5">
    <source>
        <dbReference type="PIRNR" id="PIRNR000410"/>
    </source>
</evidence>
<protein>
    <recommendedName>
        <fullName evidence="5">Chemotaxis protein methyltransferase</fullName>
        <ecNumber evidence="5">2.1.1.80</ecNumber>
    </recommendedName>
</protein>
<evidence type="ECO:0000259" key="7">
    <source>
        <dbReference type="PROSITE" id="PS50123"/>
    </source>
</evidence>
<keyword evidence="2 5" id="KW-0489">Methyltransferase</keyword>
<dbReference type="InterPro" id="IPR026024">
    <property type="entry name" value="Chemotaxis_MeTrfase_CheR"/>
</dbReference>
<comment type="catalytic activity">
    <reaction evidence="1 5">
        <text>L-glutamyl-[protein] + S-adenosyl-L-methionine = [protein]-L-glutamate 5-O-methyl ester + S-adenosyl-L-homocysteine</text>
        <dbReference type="Rhea" id="RHEA:24452"/>
        <dbReference type="Rhea" id="RHEA-COMP:10208"/>
        <dbReference type="Rhea" id="RHEA-COMP:10311"/>
        <dbReference type="ChEBI" id="CHEBI:29973"/>
        <dbReference type="ChEBI" id="CHEBI:57856"/>
        <dbReference type="ChEBI" id="CHEBI:59789"/>
        <dbReference type="ChEBI" id="CHEBI:82795"/>
        <dbReference type="EC" id="2.1.1.80"/>
    </reaction>
</comment>
<name>A0A1H0A523_9HYPH</name>
<dbReference type="PROSITE" id="PS50123">
    <property type="entry name" value="CHER"/>
    <property type="match status" value="1"/>
</dbReference>
<dbReference type="InterPro" id="IPR050903">
    <property type="entry name" value="Bact_Chemotaxis_MeTrfase"/>
</dbReference>
<dbReference type="GO" id="GO:0032259">
    <property type="term" value="P:methylation"/>
    <property type="evidence" value="ECO:0007669"/>
    <property type="project" value="UniProtKB-KW"/>
</dbReference>
<accession>A0A1H0A523</accession>
<feature type="domain" description="CheR-type methyltransferase" evidence="7">
    <location>
        <begin position="1"/>
        <end position="273"/>
    </location>
</feature>
<dbReference type="PRINTS" id="PR00996">
    <property type="entry name" value="CHERMTFRASE"/>
</dbReference>
<organism evidence="8 9">
    <name type="scientific">Methylobacterium phyllostachyos</name>
    <dbReference type="NCBI Taxonomy" id="582672"/>
    <lineage>
        <taxon>Bacteria</taxon>
        <taxon>Pseudomonadati</taxon>
        <taxon>Pseudomonadota</taxon>
        <taxon>Alphaproteobacteria</taxon>
        <taxon>Hyphomicrobiales</taxon>
        <taxon>Methylobacteriaceae</taxon>
        <taxon>Methylobacterium</taxon>
    </lineage>
</organism>
<dbReference type="RefSeq" id="WP_091716254.1">
    <property type="nucleotide sequence ID" value="NZ_FNHS01000007.1"/>
</dbReference>
<dbReference type="Gene3D" id="3.40.50.150">
    <property type="entry name" value="Vaccinia Virus protein VP39"/>
    <property type="match status" value="1"/>
</dbReference>
<proteinExistence type="predicted"/>
<evidence type="ECO:0000256" key="3">
    <source>
        <dbReference type="ARBA" id="ARBA00022679"/>
    </source>
</evidence>
<dbReference type="Pfam" id="PF01739">
    <property type="entry name" value="CheR"/>
    <property type="match status" value="1"/>
</dbReference>
<evidence type="ECO:0000256" key="1">
    <source>
        <dbReference type="ARBA" id="ARBA00001541"/>
    </source>
</evidence>
<feature type="binding site" evidence="6">
    <location>
        <position position="77"/>
    </location>
    <ligand>
        <name>S-adenosyl-L-methionine</name>
        <dbReference type="ChEBI" id="CHEBI:59789"/>
    </ligand>
</feature>
<keyword evidence="4 5" id="KW-0949">S-adenosyl-L-methionine</keyword>
<keyword evidence="9" id="KW-1185">Reference proteome</keyword>
<dbReference type="SMART" id="SM00138">
    <property type="entry name" value="MeTrc"/>
    <property type="match status" value="1"/>
</dbReference>
<dbReference type="InterPro" id="IPR022641">
    <property type="entry name" value="CheR_N"/>
</dbReference>
<dbReference type="InterPro" id="IPR029063">
    <property type="entry name" value="SAM-dependent_MTases_sf"/>
</dbReference>
<reference evidence="9" key="1">
    <citation type="submission" date="2016-10" db="EMBL/GenBank/DDBJ databases">
        <authorList>
            <person name="Varghese N."/>
            <person name="Submissions S."/>
        </authorList>
    </citation>
    <scope>NUCLEOTIDE SEQUENCE [LARGE SCALE GENOMIC DNA]</scope>
    <source>
        <strain evidence="9">BL47</strain>
    </source>
</reference>
<evidence type="ECO:0000256" key="2">
    <source>
        <dbReference type="ARBA" id="ARBA00022603"/>
    </source>
</evidence>
<evidence type="ECO:0000313" key="9">
    <source>
        <dbReference type="Proteomes" id="UP000198704"/>
    </source>
</evidence>
<dbReference type="EMBL" id="FNHS01000007">
    <property type="protein sequence ID" value="SDN27826.1"/>
    <property type="molecule type" value="Genomic_DNA"/>
</dbReference>
<dbReference type="STRING" id="582672.SAMN05216360_10749"/>
<dbReference type="Pfam" id="PF03705">
    <property type="entry name" value="CheR_N"/>
    <property type="match status" value="1"/>
</dbReference>
<feature type="binding site" evidence="6">
    <location>
        <position position="71"/>
    </location>
    <ligand>
        <name>S-adenosyl-L-methionine</name>
        <dbReference type="ChEBI" id="CHEBI:59789"/>
    </ligand>
</feature>
<dbReference type="Proteomes" id="UP000198704">
    <property type="component" value="Unassembled WGS sequence"/>
</dbReference>
<comment type="function">
    <text evidence="5">Methylation of the membrane-bound methyl-accepting chemotaxis proteins (MCP) to form gamma-glutamyl methyl ester residues in MCP.</text>
</comment>
<evidence type="ECO:0000256" key="6">
    <source>
        <dbReference type="PIRSR" id="PIRSR000410-1"/>
    </source>
</evidence>
<feature type="binding site" evidence="6">
    <location>
        <begin position="213"/>
        <end position="214"/>
    </location>
    <ligand>
        <name>S-adenosyl-L-methionine</name>
        <dbReference type="ChEBI" id="CHEBI:59789"/>
    </ligand>
</feature>
<dbReference type="PANTHER" id="PTHR24422:SF21">
    <property type="entry name" value="CHEMOTAXIS PROTEIN METHYLTRANSFERASE 1"/>
    <property type="match status" value="1"/>
</dbReference>
<feature type="binding site" evidence="6">
    <location>
        <position position="141"/>
    </location>
    <ligand>
        <name>S-adenosyl-L-methionine</name>
        <dbReference type="ChEBI" id="CHEBI:59789"/>
    </ligand>
</feature>